<accession>A0A2M3ZT79</accession>
<reference evidence="2" key="1">
    <citation type="submission" date="2018-01" db="EMBL/GenBank/DDBJ databases">
        <title>An insight into the sialome of Amazonian anophelines.</title>
        <authorList>
            <person name="Ribeiro J.M."/>
            <person name="Scarpassa V."/>
            <person name="Calvo E."/>
        </authorList>
    </citation>
    <scope>NUCLEOTIDE SEQUENCE</scope>
    <source>
        <tissue evidence="2">Salivary glands</tissue>
    </source>
</reference>
<dbReference type="AlphaFoldDB" id="A0A2M3ZT79"/>
<protein>
    <submittedName>
        <fullName evidence="2">Putative secreted peptide</fullName>
    </submittedName>
</protein>
<proteinExistence type="predicted"/>
<organism evidence="2">
    <name type="scientific">Anopheles braziliensis</name>
    <dbReference type="NCBI Taxonomy" id="58242"/>
    <lineage>
        <taxon>Eukaryota</taxon>
        <taxon>Metazoa</taxon>
        <taxon>Ecdysozoa</taxon>
        <taxon>Arthropoda</taxon>
        <taxon>Hexapoda</taxon>
        <taxon>Insecta</taxon>
        <taxon>Pterygota</taxon>
        <taxon>Neoptera</taxon>
        <taxon>Endopterygota</taxon>
        <taxon>Diptera</taxon>
        <taxon>Nematocera</taxon>
        <taxon>Culicoidea</taxon>
        <taxon>Culicidae</taxon>
        <taxon>Anophelinae</taxon>
        <taxon>Anopheles</taxon>
    </lineage>
</organism>
<evidence type="ECO:0000313" key="2">
    <source>
        <dbReference type="EMBL" id="MBW31751.1"/>
    </source>
</evidence>
<sequence>MAVQWTAAAVAAAATAAGSCCWFCFRRCIHRDIVKVPRIRPVIRAGWILVLGRSTTCKHQFTGGRRLPGEDLSSTPSTTDRGLA</sequence>
<feature type="compositionally biased region" description="Polar residues" evidence="1">
    <location>
        <begin position="72"/>
        <end position="84"/>
    </location>
</feature>
<dbReference type="EMBL" id="GGFM01011000">
    <property type="protein sequence ID" value="MBW31751.1"/>
    <property type="molecule type" value="Transcribed_RNA"/>
</dbReference>
<name>A0A2M3ZT79_9DIPT</name>
<evidence type="ECO:0000256" key="1">
    <source>
        <dbReference type="SAM" id="MobiDB-lite"/>
    </source>
</evidence>
<feature type="region of interest" description="Disordered" evidence="1">
    <location>
        <begin position="62"/>
        <end position="84"/>
    </location>
</feature>